<keyword evidence="12" id="KW-0456">Lyase</keyword>
<dbReference type="InterPro" id="IPR010663">
    <property type="entry name" value="Znf_FPG/IleRS"/>
</dbReference>
<dbReference type="GO" id="GO:0140078">
    <property type="term" value="F:class I DNA-(apurinic or apyrimidinic site) endonuclease activity"/>
    <property type="evidence" value="ECO:0007669"/>
    <property type="project" value="UniProtKB-EC"/>
</dbReference>
<accession>A0A382L4H8</accession>
<evidence type="ECO:0000256" key="13">
    <source>
        <dbReference type="ARBA" id="ARBA00023268"/>
    </source>
</evidence>
<evidence type="ECO:0000313" key="18">
    <source>
        <dbReference type="EMBL" id="SVC29791.1"/>
    </source>
</evidence>
<dbReference type="CDD" id="cd08966">
    <property type="entry name" value="EcFpg-like_N"/>
    <property type="match status" value="1"/>
</dbReference>
<evidence type="ECO:0000256" key="4">
    <source>
        <dbReference type="ARBA" id="ARBA00011245"/>
    </source>
</evidence>
<dbReference type="Gene3D" id="3.20.190.10">
    <property type="entry name" value="MutM-like, N-terminal"/>
    <property type="match status" value="1"/>
</dbReference>
<gene>
    <name evidence="18" type="ORF">METZ01_LOCUS282645</name>
</gene>
<dbReference type="NCBIfam" id="TIGR00577">
    <property type="entry name" value="fpg"/>
    <property type="match status" value="1"/>
</dbReference>
<dbReference type="GO" id="GO:0034039">
    <property type="term" value="F:8-oxo-7,8-dihydroguanine DNA N-glycosylase activity"/>
    <property type="evidence" value="ECO:0007669"/>
    <property type="project" value="TreeGrafter"/>
</dbReference>
<comment type="subunit">
    <text evidence="4">Monomer.</text>
</comment>
<dbReference type="Pfam" id="PF06827">
    <property type="entry name" value="zf-FPG_IleRS"/>
    <property type="match status" value="1"/>
</dbReference>
<dbReference type="PROSITE" id="PS51066">
    <property type="entry name" value="ZF_FPG_2"/>
    <property type="match status" value="1"/>
</dbReference>
<dbReference type="SMART" id="SM01232">
    <property type="entry name" value="H2TH"/>
    <property type="match status" value="1"/>
</dbReference>
<keyword evidence="6" id="KW-0227">DNA damage</keyword>
<evidence type="ECO:0000256" key="11">
    <source>
        <dbReference type="ARBA" id="ARBA00023204"/>
    </source>
</evidence>
<dbReference type="Pfam" id="PF06831">
    <property type="entry name" value="H2TH"/>
    <property type="match status" value="1"/>
</dbReference>
<dbReference type="InterPro" id="IPR010979">
    <property type="entry name" value="Ribosomal_uS13-like_H2TH"/>
</dbReference>
<dbReference type="PANTHER" id="PTHR22993">
    <property type="entry name" value="FORMAMIDOPYRIMIDINE-DNA GLYCOSYLASE"/>
    <property type="match status" value="1"/>
</dbReference>
<dbReference type="SMART" id="SM00898">
    <property type="entry name" value="Fapy_DNA_glyco"/>
    <property type="match status" value="1"/>
</dbReference>
<evidence type="ECO:0000256" key="1">
    <source>
        <dbReference type="ARBA" id="ARBA00001668"/>
    </source>
</evidence>
<dbReference type="GO" id="GO:0006284">
    <property type="term" value="P:base-excision repair"/>
    <property type="evidence" value="ECO:0007669"/>
    <property type="project" value="InterPro"/>
</dbReference>
<comment type="catalytic activity">
    <reaction evidence="1">
        <text>Hydrolysis of DNA containing ring-opened 7-methylguanine residues, releasing 2,6-diamino-4-hydroxy-5-(N-methyl)formamidopyrimidine.</text>
        <dbReference type="EC" id="3.2.2.23"/>
    </reaction>
</comment>
<evidence type="ECO:0008006" key="19">
    <source>
        <dbReference type="Google" id="ProtNLM"/>
    </source>
</evidence>
<feature type="domain" description="FPG-type" evidence="16">
    <location>
        <begin position="236"/>
        <end position="270"/>
    </location>
</feature>
<dbReference type="InterPro" id="IPR015887">
    <property type="entry name" value="DNA_glyclase_Znf_dom_DNA_BS"/>
</dbReference>
<dbReference type="InterPro" id="IPR012319">
    <property type="entry name" value="FPG_cat"/>
</dbReference>
<evidence type="ECO:0000256" key="8">
    <source>
        <dbReference type="ARBA" id="ARBA00022801"/>
    </source>
</evidence>
<evidence type="ECO:0000256" key="12">
    <source>
        <dbReference type="ARBA" id="ARBA00023239"/>
    </source>
</evidence>
<evidence type="ECO:0000256" key="10">
    <source>
        <dbReference type="ARBA" id="ARBA00023125"/>
    </source>
</evidence>
<dbReference type="Pfam" id="PF01149">
    <property type="entry name" value="Fapy_DNA_glyco"/>
    <property type="match status" value="1"/>
</dbReference>
<dbReference type="InterPro" id="IPR015886">
    <property type="entry name" value="H2TH_FPG"/>
</dbReference>
<dbReference type="InterPro" id="IPR020629">
    <property type="entry name" value="FPG_Glyclase"/>
</dbReference>
<keyword evidence="13" id="KW-0511">Multifunctional enzyme</keyword>
<dbReference type="PANTHER" id="PTHR22993:SF9">
    <property type="entry name" value="FORMAMIDOPYRIMIDINE-DNA GLYCOSYLASE"/>
    <property type="match status" value="1"/>
</dbReference>
<comment type="cofactor">
    <cofactor evidence="2">
        <name>Zn(2+)</name>
        <dbReference type="ChEBI" id="CHEBI:29105"/>
    </cofactor>
</comment>
<evidence type="ECO:0000256" key="5">
    <source>
        <dbReference type="ARBA" id="ARBA00022723"/>
    </source>
</evidence>
<sequence length="270" mass="30964">MPELPEVETTLRGIETHILDKKILSINVRQPSLRWAVPVDLLIKKLINKKFSGIKRRGKYLLLECSKEFLIIHLGMSGSLRIADYGDIKKHDHIDIVFEDKSILRYCDPRRFGCFLWTDDPNNHFLLKNLGPEPLGNIFNGKYLFDVSRKRKTPVKNFIMNSKVVVGVGNIYANEALFKAKIRPTRQAGKISLERYETLSMEIVSILRKSINKGGTTLRDFVGSNNKPGYFKNELLVYGRARMTCRNCSSPLKEIRLSQRSSVYCPKCQA</sequence>
<keyword evidence="9" id="KW-0862">Zinc</keyword>
<keyword evidence="8" id="KW-0378">Hydrolase</keyword>
<dbReference type="HAMAP" id="MF_00103">
    <property type="entry name" value="Fapy_DNA_glycosyl"/>
    <property type="match status" value="1"/>
</dbReference>
<dbReference type="InterPro" id="IPR035937">
    <property type="entry name" value="FPG_N"/>
</dbReference>
<dbReference type="PROSITE" id="PS51068">
    <property type="entry name" value="FPG_CAT"/>
    <property type="match status" value="1"/>
</dbReference>
<dbReference type="FunFam" id="3.20.190.10:FF:000001">
    <property type="entry name" value="Formamidopyrimidine-DNA glycosylase"/>
    <property type="match status" value="1"/>
</dbReference>
<protein>
    <recommendedName>
        <fullName evidence="19">Formamidopyrimidine-DNA glycosylase catalytic domain-containing protein</fullName>
    </recommendedName>
</protein>
<dbReference type="SUPFAM" id="SSF57716">
    <property type="entry name" value="Glucocorticoid receptor-like (DNA-binding domain)"/>
    <property type="match status" value="1"/>
</dbReference>
<dbReference type="GO" id="GO:0003684">
    <property type="term" value="F:damaged DNA binding"/>
    <property type="evidence" value="ECO:0007669"/>
    <property type="project" value="InterPro"/>
</dbReference>
<dbReference type="InterPro" id="IPR000214">
    <property type="entry name" value="Znf_DNA_glyclase/AP_lyase"/>
</dbReference>
<dbReference type="FunFam" id="1.10.8.50:FF:000003">
    <property type="entry name" value="Formamidopyrimidine-DNA glycosylase"/>
    <property type="match status" value="1"/>
</dbReference>
<keyword evidence="5" id="KW-0479">Metal-binding</keyword>
<dbReference type="NCBIfam" id="NF002211">
    <property type="entry name" value="PRK01103.1"/>
    <property type="match status" value="1"/>
</dbReference>
<dbReference type="EMBL" id="UINC01083763">
    <property type="protein sequence ID" value="SVC29791.1"/>
    <property type="molecule type" value="Genomic_DNA"/>
</dbReference>
<comment type="similarity">
    <text evidence="3">Belongs to the FPG family.</text>
</comment>
<feature type="domain" description="Formamidopyrimidine-DNA glycosylase catalytic" evidence="17">
    <location>
        <begin position="2"/>
        <end position="113"/>
    </location>
</feature>
<dbReference type="GO" id="GO:0008270">
    <property type="term" value="F:zinc ion binding"/>
    <property type="evidence" value="ECO:0007669"/>
    <property type="project" value="UniProtKB-KW"/>
</dbReference>
<evidence type="ECO:0000256" key="7">
    <source>
        <dbReference type="ARBA" id="ARBA00022771"/>
    </source>
</evidence>
<dbReference type="SUPFAM" id="SSF46946">
    <property type="entry name" value="S13-like H2TH domain"/>
    <property type="match status" value="1"/>
</dbReference>
<dbReference type="Gene3D" id="1.10.8.50">
    <property type="match status" value="1"/>
</dbReference>
<dbReference type="SUPFAM" id="SSF81624">
    <property type="entry name" value="N-terminal domain of MutM-like DNA repair proteins"/>
    <property type="match status" value="1"/>
</dbReference>
<evidence type="ECO:0000256" key="3">
    <source>
        <dbReference type="ARBA" id="ARBA00009409"/>
    </source>
</evidence>
<evidence type="ECO:0000256" key="9">
    <source>
        <dbReference type="ARBA" id="ARBA00022833"/>
    </source>
</evidence>
<evidence type="ECO:0000256" key="14">
    <source>
        <dbReference type="ARBA" id="ARBA00023295"/>
    </source>
</evidence>
<dbReference type="AlphaFoldDB" id="A0A382L4H8"/>
<evidence type="ECO:0000256" key="15">
    <source>
        <dbReference type="ARBA" id="ARBA00044632"/>
    </source>
</evidence>
<dbReference type="PROSITE" id="PS01242">
    <property type="entry name" value="ZF_FPG_1"/>
    <property type="match status" value="1"/>
</dbReference>
<evidence type="ECO:0000259" key="16">
    <source>
        <dbReference type="PROSITE" id="PS51066"/>
    </source>
</evidence>
<comment type="catalytic activity">
    <reaction evidence="15">
        <text>2'-deoxyribonucleotide-(2'-deoxyribose 5'-phosphate)-2'-deoxyribonucleotide-DNA = a 3'-end 2'-deoxyribonucleotide-(2,3-dehydro-2,3-deoxyribose 5'-phosphate)-DNA + a 5'-end 5'-phospho-2'-deoxyribonucleoside-DNA + H(+)</text>
        <dbReference type="Rhea" id="RHEA:66592"/>
        <dbReference type="Rhea" id="RHEA-COMP:13180"/>
        <dbReference type="Rhea" id="RHEA-COMP:16897"/>
        <dbReference type="Rhea" id="RHEA-COMP:17067"/>
        <dbReference type="ChEBI" id="CHEBI:15378"/>
        <dbReference type="ChEBI" id="CHEBI:136412"/>
        <dbReference type="ChEBI" id="CHEBI:157695"/>
        <dbReference type="ChEBI" id="CHEBI:167181"/>
        <dbReference type="EC" id="4.2.99.18"/>
    </reaction>
</comment>
<keyword evidence="7" id="KW-0863">Zinc-finger</keyword>
<evidence type="ECO:0000256" key="6">
    <source>
        <dbReference type="ARBA" id="ARBA00022763"/>
    </source>
</evidence>
<keyword evidence="11" id="KW-0234">DNA repair</keyword>
<proteinExistence type="inferred from homology"/>
<reference evidence="18" key="1">
    <citation type="submission" date="2018-05" db="EMBL/GenBank/DDBJ databases">
        <authorList>
            <person name="Lanie J.A."/>
            <person name="Ng W.-L."/>
            <person name="Kazmierczak K.M."/>
            <person name="Andrzejewski T.M."/>
            <person name="Davidsen T.M."/>
            <person name="Wayne K.J."/>
            <person name="Tettelin H."/>
            <person name="Glass J.I."/>
            <person name="Rusch D."/>
            <person name="Podicherti R."/>
            <person name="Tsui H.-C.T."/>
            <person name="Winkler M.E."/>
        </authorList>
    </citation>
    <scope>NUCLEOTIDE SEQUENCE</scope>
</reference>
<keyword evidence="10" id="KW-0238">DNA-binding</keyword>
<keyword evidence="14" id="KW-0326">Glycosidase</keyword>
<evidence type="ECO:0000259" key="17">
    <source>
        <dbReference type="PROSITE" id="PS51068"/>
    </source>
</evidence>
<evidence type="ECO:0000256" key="2">
    <source>
        <dbReference type="ARBA" id="ARBA00001947"/>
    </source>
</evidence>
<name>A0A382L4H8_9ZZZZ</name>
<organism evidence="18">
    <name type="scientific">marine metagenome</name>
    <dbReference type="NCBI Taxonomy" id="408172"/>
    <lineage>
        <taxon>unclassified sequences</taxon>
        <taxon>metagenomes</taxon>
        <taxon>ecological metagenomes</taxon>
    </lineage>
</organism>